<name>A0A381NLU2_9ZZZZ</name>
<evidence type="ECO:0000313" key="1">
    <source>
        <dbReference type="EMBL" id="SUZ55487.1"/>
    </source>
</evidence>
<feature type="non-terminal residue" evidence="1">
    <location>
        <position position="1"/>
    </location>
</feature>
<sequence length="219" mass="24479">VPDTCKKIVIDFMRHGEPEGGDILRGRVDPVLTETGWDQMRRAVSLSESNGPSRKTPNWTEIISSPLQRCCHFAEKTAERMNCLTTIDNQWQEIDYGDWDGMLVSEWRKVAAEQFKAFKNDLSALAPPNGEDYLSFKERVLAAWEQIATKPDGSHLLIVTHGGVLRVILPSVLGMPFNRSFPLHIPFACLSRVLLEVIDGSVNASLIFHNAGEYVAGEN</sequence>
<dbReference type="PANTHER" id="PTHR48100">
    <property type="entry name" value="BROAD-SPECIFICITY PHOSPHATASE YOR283W-RELATED"/>
    <property type="match status" value="1"/>
</dbReference>
<protein>
    <recommendedName>
        <fullName evidence="2">Histidine phosphatase family protein</fullName>
    </recommendedName>
</protein>
<dbReference type="CDD" id="cd07067">
    <property type="entry name" value="HP_PGM_like"/>
    <property type="match status" value="1"/>
</dbReference>
<organism evidence="1">
    <name type="scientific">marine metagenome</name>
    <dbReference type="NCBI Taxonomy" id="408172"/>
    <lineage>
        <taxon>unclassified sequences</taxon>
        <taxon>metagenomes</taxon>
        <taxon>ecological metagenomes</taxon>
    </lineage>
</organism>
<gene>
    <name evidence="1" type="ORF">METZ01_LOCUS8341</name>
</gene>
<dbReference type="SMART" id="SM00855">
    <property type="entry name" value="PGAM"/>
    <property type="match status" value="1"/>
</dbReference>
<dbReference type="InterPro" id="IPR050275">
    <property type="entry name" value="PGM_Phosphatase"/>
</dbReference>
<dbReference type="SUPFAM" id="SSF53254">
    <property type="entry name" value="Phosphoglycerate mutase-like"/>
    <property type="match status" value="1"/>
</dbReference>
<accession>A0A381NLU2</accession>
<dbReference type="GO" id="GO:0016791">
    <property type="term" value="F:phosphatase activity"/>
    <property type="evidence" value="ECO:0007669"/>
    <property type="project" value="TreeGrafter"/>
</dbReference>
<dbReference type="GO" id="GO:0005737">
    <property type="term" value="C:cytoplasm"/>
    <property type="evidence" value="ECO:0007669"/>
    <property type="project" value="TreeGrafter"/>
</dbReference>
<reference evidence="1" key="1">
    <citation type="submission" date="2018-05" db="EMBL/GenBank/DDBJ databases">
        <authorList>
            <person name="Lanie J.A."/>
            <person name="Ng W.-L."/>
            <person name="Kazmierczak K.M."/>
            <person name="Andrzejewski T.M."/>
            <person name="Davidsen T.M."/>
            <person name="Wayne K.J."/>
            <person name="Tettelin H."/>
            <person name="Glass J.I."/>
            <person name="Rusch D."/>
            <person name="Podicherti R."/>
            <person name="Tsui H.-C.T."/>
            <person name="Winkler M.E."/>
        </authorList>
    </citation>
    <scope>NUCLEOTIDE SEQUENCE</scope>
</reference>
<dbReference type="InterPro" id="IPR013078">
    <property type="entry name" value="His_Pase_superF_clade-1"/>
</dbReference>
<dbReference type="PANTHER" id="PTHR48100:SF1">
    <property type="entry name" value="HISTIDINE PHOSPHATASE FAMILY PROTEIN-RELATED"/>
    <property type="match status" value="1"/>
</dbReference>
<proteinExistence type="predicted"/>
<evidence type="ECO:0008006" key="2">
    <source>
        <dbReference type="Google" id="ProtNLM"/>
    </source>
</evidence>
<dbReference type="InterPro" id="IPR029033">
    <property type="entry name" value="His_PPase_superfam"/>
</dbReference>
<dbReference type="AlphaFoldDB" id="A0A381NLU2"/>
<dbReference type="Pfam" id="PF00300">
    <property type="entry name" value="His_Phos_1"/>
    <property type="match status" value="1"/>
</dbReference>
<dbReference type="Gene3D" id="3.40.50.1240">
    <property type="entry name" value="Phosphoglycerate mutase-like"/>
    <property type="match status" value="1"/>
</dbReference>
<dbReference type="PIRSF" id="PIRSF000709">
    <property type="entry name" value="6PFK_2-Ptase"/>
    <property type="match status" value="1"/>
</dbReference>
<dbReference type="EMBL" id="UINC01000444">
    <property type="protein sequence ID" value="SUZ55487.1"/>
    <property type="molecule type" value="Genomic_DNA"/>
</dbReference>